<dbReference type="SUPFAM" id="SSF56935">
    <property type="entry name" value="Porins"/>
    <property type="match status" value="1"/>
</dbReference>
<dbReference type="OrthoDB" id="1108759at2"/>
<dbReference type="AlphaFoldDB" id="A0A084JY33"/>
<organism evidence="3 4">
    <name type="scientific">Nonlabens ulvanivorans</name>
    <name type="common">Persicivirga ulvanivorans</name>
    <dbReference type="NCBI Taxonomy" id="906888"/>
    <lineage>
        <taxon>Bacteria</taxon>
        <taxon>Pseudomonadati</taxon>
        <taxon>Bacteroidota</taxon>
        <taxon>Flavobacteriia</taxon>
        <taxon>Flavobacteriales</taxon>
        <taxon>Flavobacteriaceae</taxon>
        <taxon>Nonlabens</taxon>
    </lineage>
</organism>
<evidence type="ECO:0000313" key="4">
    <source>
        <dbReference type="Proteomes" id="UP000028531"/>
    </source>
</evidence>
<keyword evidence="1" id="KW-0732">Signal</keyword>
<protein>
    <submittedName>
        <fullName evidence="3">TonB-dependent receptor</fullName>
    </submittedName>
</protein>
<dbReference type="InterPro" id="IPR008969">
    <property type="entry name" value="CarboxyPept-like_regulatory"/>
</dbReference>
<dbReference type="Gene3D" id="2.60.40.1120">
    <property type="entry name" value="Carboxypeptidase-like, regulatory domain"/>
    <property type="match status" value="1"/>
</dbReference>
<gene>
    <name evidence="3" type="ORF">IL45_06625</name>
</gene>
<dbReference type="Gene3D" id="2.170.130.10">
    <property type="entry name" value="TonB-dependent receptor, plug domain"/>
    <property type="match status" value="1"/>
</dbReference>
<dbReference type="InterPro" id="IPR012910">
    <property type="entry name" value="Plug_dom"/>
</dbReference>
<dbReference type="EMBL" id="JPJI01000026">
    <property type="protein sequence ID" value="KEZ93867.1"/>
    <property type="molecule type" value="Genomic_DNA"/>
</dbReference>
<name>A0A084JY33_NONUL</name>
<feature type="chain" id="PRO_5001777583" evidence="1">
    <location>
        <begin position="19"/>
        <end position="828"/>
    </location>
</feature>
<feature type="domain" description="TonB-dependent receptor plug" evidence="2">
    <location>
        <begin position="119"/>
        <end position="215"/>
    </location>
</feature>
<evidence type="ECO:0000313" key="3">
    <source>
        <dbReference type="EMBL" id="KEZ93867.1"/>
    </source>
</evidence>
<dbReference type="Pfam" id="PF13715">
    <property type="entry name" value="CarbopepD_reg_2"/>
    <property type="match status" value="1"/>
</dbReference>
<feature type="signal peptide" evidence="1">
    <location>
        <begin position="1"/>
        <end position="18"/>
    </location>
</feature>
<proteinExistence type="predicted"/>
<evidence type="ECO:0000256" key="1">
    <source>
        <dbReference type="SAM" id="SignalP"/>
    </source>
</evidence>
<keyword evidence="3" id="KW-0675">Receptor</keyword>
<accession>A0A084JY33</accession>
<evidence type="ECO:0000259" key="2">
    <source>
        <dbReference type="Pfam" id="PF07715"/>
    </source>
</evidence>
<comment type="caution">
    <text evidence="3">The sequence shown here is derived from an EMBL/GenBank/DDBJ whole genome shotgun (WGS) entry which is preliminary data.</text>
</comment>
<sequence length="828" mass="93287">MKTYLFLAAFLLSLITMAQQATIQGVILDEFNEPVKDVNVSIQGTTIGTASNENGFYQLKVPANQKVVITFTAISYKGGQKELTLKNLQVYELNPVMVSSIEIIDTVVLNTTTREDLEGITTISAKVIRKIPGAQPGVENILKSLPGVSGSNELSTQYRARGGNFDENLIYINEIEVYRPFLIRSGQQEGLSFVNSDMVRSVDFSAGGFQSKYGDKLSSVLDIDYRRPTAFGAGIDASLLGVNAFVEGDAFAKAFTGILGVRYRDNSLLVNSRETEANAIPRFFDAQTYLTYKINPKLELGFLGNIAINSYEFEPRFRQTNFGTLQDPQAIVIRYQGREDDQYETYFGALKASYDATENLSLRFITSVYHTQEQEHYDILANYGLGRPNTDIGGADLGQVDFTTAIGSELEHGRNDLDALIVTAEHRGTLEFPSDKKENDRLDWGIKFSKEDIRDRVREYNVIDSAGFNIRPPFADLANDQPYEPFTGPLVPFESTSADNDVQVTRYQLFGQYSSRGYIKDTEVFWNAGIRSHTWNVSGDGIESTTQTVVSPRGQLAIKPAWNNTDMLFRISGGLYYQPPFYRELRDQQGVVNPAVKAQKSIHAVIGNDWSFNWISSDGKKRPFKLTTEVYYKDLTDVNTYTLENVRIRYRANNDAVAYAYGVDLRINGEFVPGTESWFSAGYLKTEENLNDRGYIARPTDQRLKFAALFQDYVPNMPHLKMYLNLVYNTGLPGGSPNYADPYDFQFRLQDYRRADIGINLVLKDDKKSSKLFSNFAEVTIGAEIYNIFDESNSITNIWVRDVSSQQQFAIPNELTPRVFNVRLVARL</sequence>
<reference evidence="3 4" key="1">
    <citation type="submission" date="2014-07" db="EMBL/GenBank/DDBJ databases">
        <title>Draft genome sequence of Nonlabens ulvanivorans, an ulvan degrading bacterium.</title>
        <authorList>
            <person name="Kopel M."/>
            <person name="Helbert W."/>
            <person name="Henrissat B."/>
            <person name="Doniger T."/>
            <person name="Banin E."/>
        </authorList>
    </citation>
    <scope>NUCLEOTIDE SEQUENCE [LARGE SCALE GENOMIC DNA]</scope>
    <source>
        <strain evidence="3 4">PLR</strain>
    </source>
</reference>
<dbReference type="Pfam" id="PF07715">
    <property type="entry name" value="Plug"/>
    <property type="match status" value="1"/>
</dbReference>
<dbReference type="InterPro" id="IPR037066">
    <property type="entry name" value="Plug_dom_sf"/>
</dbReference>
<dbReference type="SUPFAM" id="SSF49464">
    <property type="entry name" value="Carboxypeptidase regulatory domain-like"/>
    <property type="match status" value="1"/>
</dbReference>
<dbReference type="Proteomes" id="UP000028531">
    <property type="component" value="Unassembled WGS sequence"/>
</dbReference>